<dbReference type="Proteomes" id="UP001174867">
    <property type="component" value="Unassembled WGS sequence"/>
</dbReference>
<dbReference type="InterPro" id="IPR026834">
    <property type="entry name" value="LHH"/>
</dbReference>
<keyword evidence="3" id="KW-1185">Reference proteome</keyword>
<dbReference type="InterPro" id="IPR022385">
    <property type="entry name" value="Rhs_assc_core"/>
</dbReference>
<accession>A0ABT8PTL9</accession>
<dbReference type="PANTHER" id="PTHR32305">
    <property type="match status" value="1"/>
</dbReference>
<feature type="domain" description="LHH" evidence="1">
    <location>
        <begin position="154"/>
        <end position="231"/>
    </location>
</feature>
<evidence type="ECO:0000313" key="3">
    <source>
        <dbReference type="Proteomes" id="UP001174867"/>
    </source>
</evidence>
<dbReference type="EMBL" id="JAUJYW010000003">
    <property type="protein sequence ID" value="MDN8599681.1"/>
    <property type="molecule type" value="Genomic_DNA"/>
</dbReference>
<name>A0ABT8PTL9_9ENTR</name>
<protein>
    <submittedName>
        <fullName evidence="2">RHS repeat-associated core domain-containing protein</fullName>
    </submittedName>
</protein>
<dbReference type="NCBIfam" id="TIGR03696">
    <property type="entry name" value="Rhs_assc_core"/>
    <property type="match status" value="1"/>
</dbReference>
<dbReference type="Gene3D" id="2.180.10.10">
    <property type="entry name" value="RHS repeat-associated core"/>
    <property type="match status" value="1"/>
</dbReference>
<dbReference type="Pfam" id="PF14411">
    <property type="entry name" value="LHH"/>
    <property type="match status" value="1"/>
</dbReference>
<gene>
    <name evidence="2" type="ORF">Q0A17_09690</name>
</gene>
<dbReference type="RefSeq" id="WP_301698474.1">
    <property type="nucleotide sequence ID" value="NZ_JAUJYW010000003.1"/>
</dbReference>
<evidence type="ECO:0000313" key="2">
    <source>
        <dbReference type="EMBL" id="MDN8599681.1"/>
    </source>
</evidence>
<proteinExistence type="predicted"/>
<sequence>TPRELLTESGKVVWAQKLSVWGRSERYLFSRPGAENDDNVRGPDCPWRFAGQWADEESGLYYNRFRYYDVETGQYLSPDPMGLAGGLNPYGYVKNPLSYIDPLGLCPDSVATDRSFWSSDPIDFKGTKVYQRNDLFDPNRMTTWRERGKVISGTNIERMATGRAPIGFDDNPVNLHHMLQNPDGPIAEMSQTFHKSNSGIIHINPNTIPSGIDRATFDSWRKEYWTMRSRDFQ</sequence>
<reference evidence="2 3" key="1">
    <citation type="submission" date="2023-07" db="EMBL/GenBank/DDBJ databases">
        <title>Citrobacter selenititolerans sp. nov., isolated from seleniferous soil.</title>
        <authorList>
            <person name="Zhang S."/>
            <person name="Li K."/>
            <person name="Peng J."/>
            <person name="Wang H."/>
            <person name="Sun J."/>
            <person name="Guo Y."/>
        </authorList>
    </citation>
    <scope>NUCLEOTIDE SEQUENCE [LARGE SCALE GENOMIC DNA]</scope>
    <source>
        <strain evidence="2 3">S2-9</strain>
    </source>
</reference>
<dbReference type="PANTHER" id="PTHR32305:SF15">
    <property type="entry name" value="PROTEIN RHSA-RELATED"/>
    <property type="match status" value="1"/>
</dbReference>
<evidence type="ECO:0000259" key="1">
    <source>
        <dbReference type="Pfam" id="PF14411"/>
    </source>
</evidence>
<organism evidence="2 3">
    <name type="scientific">Citrobacter enshiensis</name>
    <dbReference type="NCBI Taxonomy" id="2971264"/>
    <lineage>
        <taxon>Bacteria</taxon>
        <taxon>Pseudomonadati</taxon>
        <taxon>Pseudomonadota</taxon>
        <taxon>Gammaproteobacteria</taxon>
        <taxon>Enterobacterales</taxon>
        <taxon>Enterobacteriaceae</taxon>
        <taxon>Citrobacter</taxon>
    </lineage>
</organism>
<comment type="caution">
    <text evidence="2">The sequence shown here is derived from an EMBL/GenBank/DDBJ whole genome shotgun (WGS) entry which is preliminary data.</text>
</comment>
<dbReference type="PRINTS" id="PR00394">
    <property type="entry name" value="RHSPROTEIN"/>
</dbReference>
<dbReference type="InterPro" id="IPR050708">
    <property type="entry name" value="T6SS_VgrG/RHS"/>
</dbReference>
<feature type="non-terminal residue" evidence="2">
    <location>
        <position position="1"/>
    </location>
</feature>